<dbReference type="CDD" id="cd00009">
    <property type="entry name" value="AAA"/>
    <property type="match status" value="1"/>
</dbReference>
<dbReference type="Gene3D" id="1.10.10.60">
    <property type="entry name" value="Homeodomain-like"/>
    <property type="match status" value="1"/>
</dbReference>
<dbReference type="InterPro" id="IPR009057">
    <property type="entry name" value="Homeodomain-like_sf"/>
</dbReference>
<evidence type="ECO:0000259" key="7">
    <source>
        <dbReference type="PROSITE" id="PS50045"/>
    </source>
</evidence>
<dbReference type="SUPFAM" id="SSF46689">
    <property type="entry name" value="Homeodomain-like"/>
    <property type="match status" value="1"/>
</dbReference>
<protein>
    <submittedName>
        <fullName evidence="8">AAA family ATPase</fullName>
    </submittedName>
</protein>
<sequence length="260" mass="29341">MTGRGFFTASQHKGRFETADGGTLFLDEVGDLATPAQAKLLRVLEEQEFERVGGMRSVQVDVRVIAATNRDLADMVRDGAFRVDLYYRLNVFPIPLPPLRERRSDIPLLVRFFADRFARKMGKTIPGIDPRSLQRLTEYAWPGNVRELQNVVERAVILARGGLLDVEVALQRRFDEPLQEAHDPLRQNASGTLEAMERTYIRQILEDRDWIIEGPRGAAALLGLKPSTLRSRMRKLHIGRQSSLPGGAPRDGLAQRQQGF</sequence>
<keyword evidence="1" id="KW-0547">Nucleotide-binding</keyword>
<evidence type="ECO:0000256" key="2">
    <source>
        <dbReference type="ARBA" id="ARBA00022840"/>
    </source>
</evidence>
<evidence type="ECO:0000313" key="9">
    <source>
        <dbReference type="Proteomes" id="UP000615989"/>
    </source>
</evidence>
<dbReference type="PANTHER" id="PTHR32071">
    <property type="entry name" value="TRANSCRIPTIONAL REGULATORY PROTEIN"/>
    <property type="match status" value="1"/>
</dbReference>
<dbReference type="Proteomes" id="UP000615989">
    <property type="component" value="Unassembled WGS sequence"/>
</dbReference>
<proteinExistence type="predicted"/>
<evidence type="ECO:0000256" key="6">
    <source>
        <dbReference type="SAM" id="MobiDB-lite"/>
    </source>
</evidence>
<dbReference type="Pfam" id="PF25601">
    <property type="entry name" value="AAA_lid_14"/>
    <property type="match status" value="1"/>
</dbReference>
<dbReference type="InterPro" id="IPR025944">
    <property type="entry name" value="Sigma_54_int_dom_CS"/>
</dbReference>
<keyword evidence="3" id="KW-0805">Transcription regulation</keyword>
<comment type="caution">
    <text evidence="8">The sequence shown here is derived from an EMBL/GenBank/DDBJ whole genome shotgun (WGS) entry which is preliminary data.</text>
</comment>
<dbReference type="InterPro" id="IPR027417">
    <property type="entry name" value="P-loop_NTPase"/>
</dbReference>
<gene>
    <name evidence="8" type="ORF">GO606_18030</name>
</gene>
<dbReference type="PANTHER" id="PTHR32071:SF117">
    <property type="entry name" value="PTS-DEPENDENT DIHYDROXYACETONE KINASE OPERON REGULATORY PROTEIN-RELATED"/>
    <property type="match status" value="1"/>
</dbReference>
<evidence type="ECO:0000256" key="5">
    <source>
        <dbReference type="ARBA" id="ARBA00023163"/>
    </source>
</evidence>
<keyword evidence="4" id="KW-0238">DNA-binding</keyword>
<name>A0ABX1PSD1_9RHOO</name>
<feature type="domain" description="Sigma-54 factor interaction" evidence="7">
    <location>
        <begin position="1"/>
        <end position="157"/>
    </location>
</feature>
<dbReference type="PROSITE" id="PS00676">
    <property type="entry name" value="SIGMA54_INTERACT_2"/>
    <property type="match status" value="1"/>
</dbReference>
<dbReference type="PROSITE" id="PS00688">
    <property type="entry name" value="SIGMA54_INTERACT_3"/>
    <property type="match status" value="1"/>
</dbReference>
<evidence type="ECO:0000313" key="8">
    <source>
        <dbReference type="EMBL" id="NMG26572.1"/>
    </source>
</evidence>
<accession>A0ABX1PSD1</accession>
<dbReference type="SUPFAM" id="SSF52540">
    <property type="entry name" value="P-loop containing nucleoside triphosphate hydrolases"/>
    <property type="match status" value="1"/>
</dbReference>
<dbReference type="InterPro" id="IPR002078">
    <property type="entry name" value="Sigma_54_int"/>
</dbReference>
<evidence type="ECO:0000256" key="1">
    <source>
        <dbReference type="ARBA" id="ARBA00022741"/>
    </source>
</evidence>
<feature type="region of interest" description="Disordered" evidence="6">
    <location>
        <begin position="239"/>
        <end position="260"/>
    </location>
</feature>
<dbReference type="EMBL" id="WTVG01000078">
    <property type="protein sequence ID" value="NMG26572.1"/>
    <property type="molecule type" value="Genomic_DNA"/>
</dbReference>
<dbReference type="Gene3D" id="3.40.50.300">
    <property type="entry name" value="P-loop containing nucleotide triphosphate hydrolases"/>
    <property type="match status" value="1"/>
</dbReference>
<dbReference type="InterPro" id="IPR025943">
    <property type="entry name" value="Sigma_54_int_dom_ATP-bd_2"/>
</dbReference>
<dbReference type="Gene3D" id="1.10.8.60">
    <property type="match status" value="1"/>
</dbReference>
<keyword evidence="5" id="KW-0804">Transcription</keyword>
<keyword evidence="2" id="KW-0067">ATP-binding</keyword>
<evidence type="ECO:0000256" key="4">
    <source>
        <dbReference type="ARBA" id="ARBA00023125"/>
    </source>
</evidence>
<dbReference type="PROSITE" id="PS50045">
    <property type="entry name" value="SIGMA54_INTERACT_4"/>
    <property type="match status" value="1"/>
</dbReference>
<organism evidence="8 9">
    <name type="scientific">Aromatoleum anaerobium</name>
    <dbReference type="NCBI Taxonomy" id="182180"/>
    <lineage>
        <taxon>Bacteria</taxon>
        <taxon>Pseudomonadati</taxon>
        <taxon>Pseudomonadota</taxon>
        <taxon>Betaproteobacteria</taxon>
        <taxon>Rhodocyclales</taxon>
        <taxon>Rhodocyclaceae</taxon>
        <taxon>Aromatoleum</taxon>
    </lineage>
</organism>
<dbReference type="Pfam" id="PF00158">
    <property type="entry name" value="Sigma54_activat"/>
    <property type="match status" value="1"/>
</dbReference>
<dbReference type="RefSeq" id="WP_169119905.1">
    <property type="nucleotide sequence ID" value="NZ_WTVG02000037.1"/>
</dbReference>
<reference evidence="8" key="1">
    <citation type="submission" date="2019-12" db="EMBL/GenBank/DDBJ databases">
        <title>Comparative genomics gives insights into the taxonomy of the Azoarcus-Aromatoleum group and reveals separate origins of nif in the plant-associated Azoarcus and non-plant-associated Aromatoleum sub-groups.</title>
        <authorList>
            <person name="Lafos M."/>
            <person name="Maluk M."/>
            <person name="Batista M."/>
            <person name="Junghare M."/>
            <person name="Carmona M."/>
            <person name="Faoro H."/>
            <person name="Cruz L.M."/>
            <person name="Battistoni F."/>
            <person name="De Souza E."/>
            <person name="Pedrosa F."/>
            <person name="Chen W.-M."/>
            <person name="Poole P.S."/>
            <person name="Dixon R.A."/>
            <person name="James E.K."/>
        </authorList>
    </citation>
    <scope>NUCLEOTIDE SEQUENCE</scope>
    <source>
        <strain evidence="8">LuFRes1</strain>
    </source>
</reference>
<evidence type="ECO:0000256" key="3">
    <source>
        <dbReference type="ARBA" id="ARBA00023015"/>
    </source>
</evidence>
<dbReference type="InterPro" id="IPR058031">
    <property type="entry name" value="AAA_lid_NorR"/>
</dbReference>
<keyword evidence="9" id="KW-1185">Reference proteome</keyword>